<feature type="binding site" evidence="6">
    <location>
        <begin position="116"/>
        <end position="117"/>
    </location>
    <ligand>
        <name>NAD(+)</name>
        <dbReference type="ChEBI" id="CHEBI:57540"/>
    </ligand>
</feature>
<feature type="active site" description="Proton acceptor" evidence="6">
    <location>
        <position position="46"/>
    </location>
</feature>
<accession>A0ABU5L8F8</accession>
<protein>
    <recommendedName>
        <fullName evidence="6">NAD kinase</fullName>
        <ecNumber evidence="6">2.7.1.23</ecNumber>
    </recommendedName>
    <alternativeName>
        <fullName evidence="6">ATP-dependent NAD kinase</fullName>
    </alternativeName>
</protein>
<evidence type="ECO:0000313" key="7">
    <source>
        <dbReference type="EMBL" id="MDZ5762407.1"/>
    </source>
</evidence>
<keyword evidence="3 6" id="KW-0521">NADP</keyword>
<dbReference type="EMBL" id="JARGYT010000045">
    <property type="protein sequence ID" value="MDZ5762407.1"/>
    <property type="molecule type" value="Genomic_DNA"/>
</dbReference>
<dbReference type="InterPro" id="IPR016064">
    <property type="entry name" value="NAD/diacylglycerol_kinase_sf"/>
</dbReference>
<dbReference type="Proteomes" id="UP001293791">
    <property type="component" value="Unassembled WGS sequence"/>
</dbReference>
<dbReference type="InterPro" id="IPR017438">
    <property type="entry name" value="ATP-NAD_kinase_N"/>
</dbReference>
<dbReference type="RefSeq" id="WP_322497875.1">
    <property type="nucleotide sequence ID" value="NZ_JARGYT010000045.1"/>
</dbReference>
<dbReference type="EC" id="2.7.1.23" evidence="6"/>
<dbReference type="HAMAP" id="MF_00361">
    <property type="entry name" value="NAD_kinase"/>
    <property type="match status" value="1"/>
</dbReference>
<name>A0ABU5L8F8_9RICK</name>
<keyword evidence="8" id="KW-1185">Reference proteome</keyword>
<dbReference type="PANTHER" id="PTHR20275:SF0">
    <property type="entry name" value="NAD KINASE"/>
    <property type="match status" value="1"/>
</dbReference>
<comment type="caution">
    <text evidence="7">The sequence shown here is derived from an EMBL/GenBank/DDBJ whole genome shotgun (WGS) entry which is preliminary data.</text>
</comment>
<comment type="subcellular location">
    <subcellularLocation>
        <location evidence="6">Cytoplasm</location>
    </subcellularLocation>
</comment>
<feature type="binding site" evidence="6">
    <location>
        <position position="146"/>
    </location>
    <ligand>
        <name>NAD(+)</name>
        <dbReference type="ChEBI" id="CHEBI:57540"/>
    </ligand>
</feature>
<evidence type="ECO:0000256" key="4">
    <source>
        <dbReference type="ARBA" id="ARBA00023027"/>
    </source>
</evidence>
<comment type="cofactor">
    <cofactor evidence="6">
        <name>a divalent metal cation</name>
        <dbReference type="ChEBI" id="CHEBI:60240"/>
    </cofactor>
</comment>
<keyword evidence="1 6" id="KW-0808">Transferase</keyword>
<dbReference type="PANTHER" id="PTHR20275">
    <property type="entry name" value="NAD KINASE"/>
    <property type="match status" value="1"/>
</dbReference>
<keyword evidence="6" id="KW-0547">Nucleotide-binding</keyword>
<gene>
    <name evidence="6" type="primary">nadK</name>
    <name evidence="7" type="ORF">Cyrtocomes_00787</name>
</gene>
<comment type="caution">
    <text evidence="6">Lacks conserved residue(s) required for the propagation of feature annotation.</text>
</comment>
<dbReference type="Gene3D" id="2.60.200.30">
    <property type="entry name" value="Probable inorganic polyphosphate/atp-NAD kinase, domain 2"/>
    <property type="match status" value="1"/>
</dbReference>
<dbReference type="Pfam" id="PF20143">
    <property type="entry name" value="NAD_kinase_C"/>
    <property type="match status" value="1"/>
</dbReference>
<dbReference type="NCBIfam" id="NF003406">
    <property type="entry name" value="PRK04761.1"/>
    <property type="match status" value="1"/>
</dbReference>
<dbReference type="InterPro" id="IPR002504">
    <property type="entry name" value="NADK"/>
</dbReference>
<evidence type="ECO:0000256" key="3">
    <source>
        <dbReference type="ARBA" id="ARBA00022857"/>
    </source>
</evidence>
<reference evidence="7 8" key="1">
    <citation type="submission" date="2023-02" db="EMBL/GenBank/DDBJ databases">
        <title>Host association and intracellularity evolved multiple times independently in the Rickettsiales.</title>
        <authorList>
            <person name="Castelli M."/>
            <person name="Nardi T."/>
            <person name="Gammuto L."/>
            <person name="Bellinzona G."/>
            <person name="Sabaneyeva E."/>
            <person name="Potekhin A."/>
            <person name="Serra V."/>
            <person name="Petroni G."/>
            <person name="Sassera D."/>
        </authorList>
    </citation>
    <scope>NUCLEOTIDE SEQUENCE [LARGE SCALE GENOMIC DNA]</scope>
    <source>
        <strain evidence="7 8">BOD18</strain>
    </source>
</reference>
<keyword evidence="6" id="KW-0963">Cytoplasm</keyword>
<evidence type="ECO:0000256" key="5">
    <source>
        <dbReference type="ARBA" id="ARBA00047925"/>
    </source>
</evidence>
<dbReference type="Gene3D" id="3.40.50.10330">
    <property type="entry name" value="Probable inorganic polyphosphate/atp-NAD kinase, domain 1"/>
    <property type="match status" value="1"/>
</dbReference>
<dbReference type="SUPFAM" id="SSF111331">
    <property type="entry name" value="NAD kinase/diacylglycerol kinase-like"/>
    <property type="match status" value="1"/>
</dbReference>
<dbReference type="GO" id="GO:0016301">
    <property type="term" value="F:kinase activity"/>
    <property type="evidence" value="ECO:0007669"/>
    <property type="project" value="UniProtKB-KW"/>
</dbReference>
<keyword evidence="4 6" id="KW-0520">NAD</keyword>
<feature type="binding site" evidence="6">
    <location>
        <begin position="46"/>
        <end position="47"/>
    </location>
    <ligand>
        <name>NAD(+)</name>
        <dbReference type="ChEBI" id="CHEBI:57540"/>
    </ligand>
</feature>
<evidence type="ECO:0000256" key="2">
    <source>
        <dbReference type="ARBA" id="ARBA00022777"/>
    </source>
</evidence>
<feature type="binding site" evidence="6">
    <location>
        <position position="51"/>
    </location>
    <ligand>
        <name>NAD(+)</name>
        <dbReference type="ChEBI" id="CHEBI:57540"/>
    </ligand>
</feature>
<comment type="catalytic activity">
    <reaction evidence="5 6">
        <text>NAD(+) + ATP = ADP + NADP(+) + H(+)</text>
        <dbReference type="Rhea" id="RHEA:18629"/>
        <dbReference type="ChEBI" id="CHEBI:15378"/>
        <dbReference type="ChEBI" id="CHEBI:30616"/>
        <dbReference type="ChEBI" id="CHEBI:57540"/>
        <dbReference type="ChEBI" id="CHEBI:58349"/>
        <dbReference type="ChEBI" id="CHEBI:456216"/>
        <dbReference type="EC" id="2.7.1.23"/>
    </reaction>
</comment>
<keyword evidence="2 6" id="KW-0418">Kinase</keyword>
<comment type="similarity">
    <text evidence="6">Belongs to the NAD kinase family.</text>
</comment>
<feature type="binding site" evidence="6">
    <location>
        <position position="154"/>
    </location>
    <ligand>
        <name>NAD(+)</name>
        <dbReference type="ChEBI" id="CHEBI:57540"/>
    </ligand>
</feature>
<keyword evidence="6" id="KW-0067">ATP-binding</keyword>
<organism evidence="7 8">
    <name type="scientific">Candidatus Cyrtobacter comes</name>
    <dbReference type="NCBI Taxonomy" id="675776"/>
    <lineage>
        <taxon>Bacteria</taxon>
        <taxon>Pseudomonadati</taxon>
        <taxon>Pseudomonadota</taxon>
        <taxon>Alphaproteobacteria</taxon>
        <taxon>Rickettsiales</taxon>
        <taxon>Candidatus Midichloriaceae</taxon>
        <taxon>Candidatus Cyrtobacter</taxon>
    </lineage>
</organism>
<evidence type="ECO:0000256" key="6">
    <source>
        <dbReference type="HAMAP-Rule" id="MF_00361"/>
    </source>
</evidence>
<dbReference type="InterPro" id="IPR017437">
    <property type="entry name" value="ATP-NAD_kinase_PpnK-typ_C"/>
</dbReference>
<evidence type="ECO:0000256" key="1">
    <source>
        <dbReference type="ARBA" id="ARBA00022679"/>
    </source>
</evidence>
<comment type="function">
    <text evidence="6">Involved in the regulation of the intracellular balance of NAD and NADP, and is a key enzyme in the biosynthesis of NADP. Catalyzes specifically the phosphorylation on 2'-hydroxyl of the adenosine moiety of NAD to yield NADP.</text>
</comment>
<dbReference type="Pfam" id="PF01513">
    <property type="entry name" value="NAD_kinase"/>
    <property type="match status" value="1"/>
</dbReference>
<sequence>MIGCLFDSDSHHARQAFCELSELYDITDISVDGGLCFDVILTLGGDGMMLRALHKFIGLNIPIFGMNRGSLGFLLNKYSSENMIERIRNSVPVELHPLEMQVLTDDGELIKAIAVNEVSVLRQLHQAANLRIYIDGKLRLGKLVSDGILVSTPAGSSAYNYAAGGNIIPLSANVVALTPISPFRPRSWRSVLLSNKSIIEIEVLEHQKRQISAVADFTEVRNAVKVKIFQRNDIKLTILSDSNDNLEDRMLQEQFYT</sequence>
<evidence type="ECO:0000313" key="8">
    <source>
        <dbReference type="Proteomes" id="UP001293791"/>
    </source>
</evidence>
<proteinExistence type="inferred from homology"/>